<dbReference type="Proteomes" id="UP000580474">
    <property type="component" value="Unassembled WGS sequence"/>
</dbReference>
<evidence type="ECO:0000259" key="1">
    <source>
        <dbReference type="Pfam" id="PF04230"/>
    </source>
</evidence>
<gene>
    <name evidence="2" type="ORF">BJ969_000401</name>
</gene>
<keyword evidence="3" id="KW-1185">Reference proteome</keyword>
<sequence length="264" mass="29748">MTEIFVVHRRDPDNIGDMACPPSNHPEHFPWLADATTIDIEHDIPRYADRLRHAHVIYGGGGLIGTGFFDRQLDQLMGLRPPKLVVWGAGHNNNEHHTITDPGYLDRFDLVGLRDRTGPGPYEWVPCVSALLPQLADPGEPRHEIVAYRHRDRKLPFPADIDGLPLLTNQHHDLGETLAFLASGATVLTNSYHGAYWATLMRRRVVVVDPFASKFFGFHHPVPVVSGDGWRAALADTRTHPDALRECRETVLDFGDRVRRLFGR</sequence>
<reference evidence="2 3" key="1">
    <citation type="submission" date="2020-08" db="EMBL/GenBank/DDBJ databases">
        <title>Sequencing the genomes of 1000 actinobacteria strains.</title>
        <authorList>
            <person name="Klenk H.-P."/>
        </authorList>
    </citation>
    <scope>NUCLEOTIDE SEQUENCE [LARGE SCALE GENOMIC DNA]</scope>
    <source>
        <strain evidence="2 3">DSM 45582</strain>
    </source>
</reference>
<protein>
    <recommendedName>
        <fullName evidence="1">Polysaccharide pyruvyl transferase domain-containing protein</fullName>
    </recommendedName>
</protein>
<dbReference type="Pfam" id="PF04230">
    <property type="entry name" value="PS_pyruv_trans"/>
    <property type="match status" value="1"/>
</dbReference>
<dbReference type="InterPro" id="IPR007345">
    <property type="entry name" value="Polysacch_pyruvyl_Trfase"/>
</dbReference>
<evidence type="ECO:0000313" key="2">
    <source>
        <dbReference type="EMBL" id="MBB5067313.1"/>
    </source>
</evidence>
<comment type="caution">
    <text evidence="2">The sequence shown here is derived from an EMBL/GenBank/DDBJ whole genome shotgun (WGS) entry which is preliminary data.</text>
</comment>
<evidence type="ECO:0000313" key="3">
    <source>
        <dbReference type="Proteomes" id="UP000580474"/>
    </source>
</evidence>
<proteinExistence type="predicted"/>
<name>A0A840NAB3_9PSEU</name>
<dbReference type="RefSeq" id="WP_184476746.1">
    <property type="nucleotide sequence ID" value="NZ_JACHIV010000001.1"/>
</dbReference>
<feature type="domain" description="Polysaccharide pyruvyl transferase" evidence="1">
    <location>
        <begin position="37"/>
        <end position="209"/>
    </location>
</feature>
<dbReference type="EMBL" id="JACHIV010000001">
    <property type="protein sequence ID" value="MBB5067313.1"/>
    <property type="molecule type" value="Genomic_DNA"/>
</dbReference>
<dbReference type="AlphaFoldDB" id="A0A840NAB3"/>
<organism evidence="2 3">
    <name type="scientific">Saccharopolyspora gloriosae</name>
    <dbReference type="NCBI Taxonomy" id="455344"/>
    <lineage>
        <taxon>Bacteria</taxon>
        <taxon>Bacillati</taxon>
        <taxon>Actinomycetota</taxon>
        <taxon>Actinomycetes</taxon>
        <taxon>Pseudonocardiales</taxon>
        <taxon>Pseudonocardiaceae</taxon>
        <taxon>Saccharopolyspora</taxon>
    </lineage>
</organism>
<accession>A0A840NAB3</accession>